<dbReference type="AlphaFoldDB" id="A0A4C1YJX4"/>
<proteinExistence type="predicted"/>
<evidence type="ECO:0000313" key="3">
    <source>
        <dbReference type="Proteomes" id="UP000299102"/>
    </source>
</evidence>
<dbReference type="Proteomes" id="UP000299102">
    <property type="component" value="Unassembled WGS sequence"/>
</dbReference>
<accession>A0A4C1YJX4</accession>
<comment type="caution">
    <text evidence="2">The sequence shown here is derived from an EMBL/GenBank/DDBJ whole genome shotgun (WGS) entry which is preliminary data.</text>
</comment>
<reference evidence="2 3" key="1">
    <citation type="journal article" date="2019" name="Commun. Biol.">
        <title>The bagworm genome reveals a unique fibroin gene that provides high tensile strength.</title>
        <authorList>
            <person name="Kono N."/>
            <person name="Nakamura H."/>
            <person name="Ohtoshi R."/>
            <person name="Tomita M."/>
            <person name="Numata K."/>
            <person name="Arakawa K."/>
        </authorList>
    </citation>
    <scope>NUCLEOTIDE SEQUENCE [LARGE SCALE GENOMIC DNA]</scope>
</reference>
<keyword evidence="3" id="KW-1185">Reference proteome</keyword>
<name>A0A4C1YJX4_EUMVA</name>
<evidence type="ECO:0000313" key="2">
    <source>
        <dbReference type="EMBL" id="GBP75132.1"/>
    </source>
</evidence>
<evidence type="ECO:0000256" key="1">
    <source>
        <dbReference type="SAM" id="MobiDB-lite"/>
    </source>
</evidence>
<dbReference type="EMBL" id="BGZK01001237">
    <property type="protein sequence ID" value="GBP75132.1"/>
    <property type="molecule type" value="Genomic_DNA"/>
</dbReference>
<feature type="region of interest" description="Disordered" evidence="1">
    <location>
        <begin position="54"/>
        <end position="83"/>
    </location>
</feature>
<protein>
    <submittedName>
        <fullName evidence="2">Uncharacterized protein</fullName>
    </submittedName>
</protein>
<feature type="compositionally biased region" description="Polar residues" evidence="1">
    <location>
        <begin position="74"/>
        <end position="83"/>
    </location>
</feature>
<organism evidence="2 3">
    <name type="scientific">Eumeta variegata</name>
    <name type="common">Bagworm moth</name>
    <name type="synonym">Eumeta japonica</name>
    <dbReference type="NCBI Taxonomy" id="151549"/>
    <lineage>
        <taxon>Eukaryota</taxon>
        <taxon>Metazoa</taxon>
        <taxon>Ecdysozoa</taxon>
        <taxon>Arthropoda</taxon>
        <taxon>Hexapoda</taxon>
        <taxon>Insecta</taxon>
        <taxon>Pterygota</taxon>
        <taxon>Neoptera</taxon>
        <taxon>Endopterygota</taxon>
        <taxon>Lepidoptera</taxon>
        <taxon>Glossata</taxon>
        <taxon>Ditrysia</taxon>
        <taxon>Tineoidea</taxon>
        <taxon>Psychidae</taxon>
        <taxon>Oiketicinae</taxon>
        <taxon>Eumeta</taxon>
    </lineage>
</organism>
<gene>
    <name evidence="2" type="ORF">EVAR_42375_1</name>
</gene>
<sequence length="94" mass="9861">MPTARRNRERAQLSAINTRQRSIPYGQAAHAADCRPSDVHGPPTAAVKAARNADLTEQPPTACQAIHASSSSSLGSTRQPSVASISLVSLRCPS</sequence>